<comment type="function">
    <text evidence="1">Probable oxidoreductase that may play a role as regulator of mitochondrial function.</text>
</comment>
<proteinExistence type="predicted"/>
<comment type="subunit">
    <text evidence="2">Interacts with COX5B; this interaction may contribute to localize PYROXD2 to the inner face of the inner mitochondrial membrane.</text>
</comment>
<evidence type="ECO:0000313" key="6">
    <source>
        <dbReference type="EMBL" id="MDT0262540.1"/>
    </source>
</evidence>
<sequence>MKTGPNRAGTPTRGDDVPDAVVIGAGHNGLVAANLLADAGWDVVVCEATPHLGGAVRSAEVTTPGYLSDLFSAFYPLAAASPVINALDLDKHGLSWTHAPAVVTHVFPDDSSARLSRDVQATAASVDKFAAGDGDAWIRMHEEWEQIRQPVLDALLHPLPALMPVQRLARTLGVAGALRMARLAALPVRRFGEERFNGVGGPMLLAGNALHADLPPDGAGSAVYGWLLAMLGQSYGFPVPVGGAGRLTESLGNRLRSIGGSVRFESPVESILIEGGRASGVRLRGGEVIRARQAVLADVTAPILFRELVGESRLPARFVADLRNFQWDLPTLKIDWALRTPVPWTAAEAAGAGTVHLGVDLDGLTDYAADLATRRVPDRPFLLFGQMTTSDPSRSPEGTESAWAYTHLPPGVEHTDEMVADHVALVERTLERHAPGFGDRVVGRYVQSPGKIEEEDPSLVGGTVNGGTAQLHQQLIFRPVPGLGGASTPIDRLFLAGSSAHPGGGVHGAPGSNAAHAALARAGALGGARRYLTRTALSRIYGPDRSTAMPAVPAVPDTAEVDATRR</sequence>
<dbReference type="EMBL" id="JAVREH010000019">
    <property type="protein sequence ID" value="MDT0262540.1"/>
    <property type="molecule type" value="Genomic_DNA"/>
</dbReference>
<gene>
    <name evidence="6" type="ORF">RM423_14180</name>
</gene>
<evidence type="ECO:0000256" key="3">
    <source>
        <dbReference type="ARBA" id="ARBA00040298"/>
    </source>
</evidence>
<dbReference type="PANTHER" id="PTHR10668">
    <property type="entry name" value="PHYTOENE DEHYDROGENASE"/>
    <property type="match status" value="1"/>
</dbReference>
<evidence type="ECO:0000256" key="1">
    <source>
        <dbReference type="ARBA" id="ARBA00037217"/>
    </source>
</evidence>
<dbReference type="Pfam" id="PF01593">
    <property type="entry name" value="Amino_oxidase"/>
    <property type="match status" value="1"/>
</dbReference>
<dbReference type="PANTHER" id="PTHR10668:SF105">
    <property type="entry name" value="DEHYDROGENASE-RELATED"/>
    <property type="match status" value="1"/>
</dbReference>
<reference evidence="7" key="1">
    <citation type="submission" date="2023-07" db="EMBL/GenBank/DDBJ databases">
        <title>30 novel species of actinomycetes from the DSMZ collection.</title>
        <authorList>
            <person name="Nouioui I."/>
        </authorList>
    </citation>
    <scope>NUCLEOTIDE SEQUENCE [LARGE SCALE GENOMIC DNA]</scope>
    <source>
        <strain evidence="7">DSM 44399</strain>
    </source>
</reference>
<evidence type="ECO:0000256" key="2">
    <source>
        <dbReference type="ARBA" id="ARBA00038825"/>
    </source>
</evidence>
<dbReference type="InterPro" id="IPR002937">
    <property type="entry name" value="Amino_oxidase"/>
</dbReference>
<dbReference type="SUPFAM" id="SSF51905">
    <property type="entry name" value="FAD/NAD(P)-binding domain"/>
    <property type="match status" value="1"/>
</dbReference>
<dbReference type="RefSeq" id="WP_311423689.1">
    <property type="nucleotide sequence ID" value="NZ_JAVREH010000019.1"/>
</dbReference>
<accession>A0ABU2JC22</accession>
<name>A0ABU2JC22_9ACTN</name>
<feature type="domain" description="Amine oxidase" evidence="5">
    <location>
        <begin position="29"/>
        <end position="509"/>
    </location>
</feature>
<dbReference type="InterPro" id="IPR036188">
    <property type="entry name" value="FAD/NAD-bd_sf"/>
</dbReference>
<evidence type="ECO:0000256" key="4">
    <source>
        <dbReference type="SAM" id="MobiDB-lite"/>
    </source>
</evidence>
<evidence type="ECO:0000313" key="7">
    <source>
        <dbReference type="Proteomes" id="UP001183176"/>
    </source>
</evidence>
<feature type="region of interest" description="Disordered" evidence="4">
    <location>
        <begin position="544"/>
        <end position="566"/>
    </location>
</feature>
<dbReference type="Proteomes" id="UP001183176">
    <property type="component" value="Unassembled WGS sequence"/>
</dbReference>
<protein>
    <recommendedName>
        <fullName evidence="3">Pyridine nucleotide-disulfide oxidoreductase domain-containing protein 2</fullName>
    </recommendedName>
</protein>
<dbReference type="Gene3D" id="3.50.50.60">
    <property type="entry name" value="FAD/NAD(P)-binding domain"/>
    <property type="match status" value="2"/>
</dbReference>
<organism evidence="6 7">
    <name type="scientific">Jatrophihabitans lederbergiae</name>
    <dbReference type="NCBI Taxonomy" id="3075547"/>
    <lineage>
        <taxon>Bacteria</taxon>
        <taxon>Bacillati</taxon>
        <taxon>Actinomycetota</taxon>
        <taxon>Actinomycetes</taxon>
        <taxon>Jatrophihabitantales</taxon>
        <taxon>Jatrophihabitantaceae</taxon>
        <taxon>Jatrophihabitans</taxon>
    </lineage>
</organism>
<comment type="caution">
    <text evidence="6">The sequence shown here is derived from an EMBL/GenBank/DDBJ whole genome shotgun (WGS) entry which is preliminary data.</text>
</comment>
<evidence type="ECO:0000259" key="5">
    <source>
        <dbReference type="Pfam" id="PF01593"/>
    </source>
</evidence>
<keyword evidence="7" id="KW-1185">Reference proteome</keyword>